<dbReference type="PANTHER" id="PTHR48080:SF2">
    <property type="entry name" value="D-GALACTONATE DEHYDRATASE"/>
    <property type="match status" value="1"/>
</dbReference>
<evidence type="ECO:0000259" key="2">
    <source>
        <dbReference type="SMART" id="SM00922"/>
    </source>
</evidence>
<dbReference type="InterPro" id="IPR013342">
    <property type="entry name" value="Mandelate_racemase_C"/>
</dbReference>
<evidence type="ECO:0000313" key="3">
    <source>
        <dbReference type="EMBL" id="MPM27266.1"/>
    </source>
</evidence>
<dbReference type="InterPro" id="IPR029065">
    <property type="entry name" value="Enolase_C-like"/>
</dbReference>
<dbReference type="CDD" id="cd03316">
    <property type="entry name" value="MR_like"/>
    <property type="match status" value="1"/>
</dbReference>
<dbReference type="InterPro" id="IPR034593">
    <property type="entry name" value="DgoD-like"/>
</dbReference>
<dbReference type="Pfam" id="PF02746">
    <property type="entry name" value="MR_MLE_N"/>
    <property type="match status" value="1"/>
</dbReference>
<dbReference type="SMART" id="SM00922">
    <property type="entry name" value="MR_MLE"/>
    <property type="match status" value="1"/>
</dbReference>
<sequence>MKITKVDVYVLDAGEQRGKRMPICCRVHTDAGIYGDGEAGIAYGTGYTAAYGMVIDMARHVIGQDPMNTELIWEQILKGTFWGQGGGVVVFAGMSALDIALWDIKGKALGVPIYQLLGGKCRDELRCYASQLQFGWTTKIGPWGSDKEYVEIVRHAVSEGYDAVKIDFTTYDDNAKPIPHLSKEGFPDRSLYRRIEGRMAAIREEFPNVDIIVENHCQTDLTSAIRIGELCDKYNMMAYEEPVTMLNPEMMKELRQRVRTPLAAGERIYSRWGYYNFFKDNSIQLIQPDACNCGGIGELKKIADMAHVFDARVQVHVAGAVITNAASLHLEAAIPNFGIHEHHFRTTQDCINVLGKYEMQPVNGKYIVPDRPGLGQELSDFAIDTALMHTEVTDYLPANQ</sequence>
<dbReference type="InterPro" id="IPR036849">
    <property type="entry name" value="Enolase-like_C_sf"/>
</dbReference>
<gene>
    <name evidence="3" type="primary">rspA_2</name>
    <name evidence="3" type="ORF">SDC9_73776</name>
</gene>
<dbReference type="EMBL" id="VSSQ01004948">
    <property type="protein sequence ID" value="MPM27266.1"/>
    <property type="molecule type" value="Genomic_DNA"/>
</dbReference>
<feature type="domain" description="Mandelate racemase/muconate lactonizing enzyme C-terminal" evidence="2">
    <location>
        <begin position="146"/>
        <end position="261"/>
    </location>
</feature>
<dbReference type="Gene3D" id="3.30.390.10">
    <property type="entry name" value="Enolase-like, N-terminal domain"/>
    <property type="match status" value="1"/>
</dbReference>
<evidence type="ECO:0000256" key="1">
    <source>
        <dbReference type="ARBA" id="ARBA00023239"/>
    </source>
</evidence>
<dbReference type="SUPFAM" id="SSF54826">
    <property type="entry name" value="Enolase N-terminal domain-like"/>
    <property type="match status" value="1"/>
</dbReference>
<organism evidence="3">
    <name type="scientific">bioreactor metagenome</name>
    <dbReference type="NCBI Taxonomy" id="1076179"/>
    <lineage>
        <taxon>unclassified sequences</taxon>
        <taxon>metagenomes</taxon>
        <taxon>ecological metagenomes</taxon>
    </lineage>
</organism>
<dbReference type="AlphaFoldDB" id="A0A644YFI8"/>
<dbReference type="EC" id="4.2.1.-" evidence="3"/>
<comment type="caution">
    <text evidence="3">The sequence shown here is derived from an EMBL/GenBank/DDBJ whole genome shotgun (WGS) entry which is preliminary data.</text>
</comment>
<dbReference type="SUPFAM" id="SSF51604">
    <property type="entry name" value="Enolase C-terminal domain-like"/>
    <property type="match status" value="1"/>
</dbReference>
<dbReference type="SFLD" id="SFLDG00179">
    <property type="entry name" value="mandelate_racemase"/>
    <property type="match status" value="1"/>
</dbReference>
<dbReference type="InterPro" id="IPR013341">
    <property type="entry name" value="Mandelate_racemase_N_dom"/>
</dbReference>
<dbReference type="SFLD" id="SFLDS00001">
    <property type="entry name" value="Enolase"/>
    <property type="match status" value="1"/>
</dbReference>
<dbReference type="PANTHER" id="PTHR48080">
    <property type="entry name" value="D-GALACTONATE DEHYDRATASE-RELATED"/>
    <property type="match status" value="1"/>
</dbReference>
<accession>A0A644YFI8</accession>
<dbReference type="InterPro" id="IPR029017">
    <property type="entry name" value="Enolase-like_N"/>
</dbReference>
<dbReference type="GO" id="GO:0016829">
    <property type="term" value="F:lyase activity"/>
    <property type="evidence" value="ECO:0007669"/>
    <property type="project" value="UniProtKB-KW"/>
</dbReference>
<reference evidence="3" key="1">
    <citation type="submission" date="2019-08" db="EMBL/GenBank/DDBJ databases">
        <authorList>
            <person name="Kucharzyk K."/>
            <person name="Murdoch R.W."/>
            <person name="Higgins S."/>
            <person name="Loffler F."/>
        </authorList>
    </citation>
    <scope>NUCLEOTIDE SEQUENCE</scope>
</reference>
<dbReference type="Pfam" id="PF13378">
    <property type="entry name" value="MR_MLE_C"/>
    <property type="match status" value="1"/>
</dbReference>
<dbReference type="Gene3D" id="3.20.20.120">
    <property type="entry name" value="Enolase-like C-terminal domain"/>
    <property type="match status" value="1"/>
</dbReference>
<proteinExistence type="predicted"/>
<protein>
    <submittedName>
        <fullName evidence="3">D-galactonate dehydratase family member RspA</fullName>
        <ecNumber evidence="3">4.2.1.-</ecNumber>
    </submittedName>
</protein>
<name>A0A644YFI8_9ZZZZ</name>
<keyword evidence="1 3" id="KW-0456">Lyase</keyword>